<reference evidence="4" key="1">
    <citation type="submission" date="2021-03" db="EMBL/GenBank/DDBJ databases">
        <title>novel species isolated from a fishpond in China.</title>
        <authorList>
            <person name="Lu H."/>
            <person name="Cai Z."/>
        </authorList>
    </citation>
    <scope>NUCLEOTIDE SEQUENCE</scope>
    <source>
        <strain evidence="4">JCM 30855</strain>
    </source>
</reference>
<dbReference type="InterPro" id="IPR036770">
    <property type="entry name" value="Ankyrin_rpt-contain_sf"/>
</dbReference>
<dbReference type="Pfam" id="PF12796">
    <property type="entry name" value="Ank_2"/>
    <property type="match status" value="1"/>
</dbReference>
<keyword evidence="5" id="KW-1185">Reference proteome</keyword>
<dbReference type="PROSITE" id="PS50297">
    <property type="entry name" value="ANK_REP_REGION"/>
    <property type="match status" value="3"/>
</dbReference>
<dbReference type="PROSITE" id="PS50088">
    <property type="entry name" value="ANK_REPEAT"/>
    <property type="match status" value="3"/>
</dbReference>
<evidence type="ECO:0000313" key="4">
    <source>
        <dbReference type="EMBL" id="MBN7826827.1"/>
    </source>
</evidence>
<name>A0A939DR39_9ALTE</name>
<accession>A0A939DR39</accession>
<keyword evidence="2 3" id="KW-0040">ANK repeat</keyword>
<gene>
    <name evidence="4" type="ORF">J0A66_16445</name>
</gene>
<evidence type="ECO:0000313" key="5">
    <source>
        <dbReference type="Proteomes" id="UP000664654"/>
    </source>
</evidence>
<dbReference type="AlphaFoldDB" id="A0A939DR39"/>
<dbReference type="PANTHER" id="PTHR24123:SF139">
    <property type="entry name" value="ANKYRIN"/>
    <property type="match status" value="1"/>
</dbReference>
<evidence type="ECO:0000256" key="1">
    <source>
        <dbReference type="ARBA" id="ARBA00022737"/>
    </source>
</evidence>
<comment type="caution">
    <text evidence="4">The sequence shown here is derived from an EMBL/GenBank/DDBJ whole genome shotgun (WGS) entry which is preliminary data.</text>
</comment>
<dbReference type="EMBL" id="JAFKCV010000011">
    <property type="protein sequence ID" value="MBN7826827.1"/>
    <property type="molecule type" value="Genomic_DNA"/>
</dbReference>
<dbReference type="RefSeq" id="WP_206574942.1">
    <property type="nucleotide sequence ID" value="NZ_JAFKCV010000011.1"/>
</dbReference>
<sequence length="221" mass="23878">MSDQAQIAQLFDSISKGKAEQVDHLLNQNPQLALCQNAQGIRPLLWAMYHRQTELMKRIYRQVESPLAEEMLAADDLKALKNKLENLPELLSWESADGFSLLHYACFFGREGAARMLLQKGADKNHPAANPSGVCPIHSAAASHSVGLVRLLLDAGADPDAQQAGGYTALMSAAAHNHTDLLEALLTGGADKSITDDQGRTAYQHGLEKGFEIPTLKPGVA</sequence>
<proteinExistence type="predicted"/>
<dbReference type="SUPFAM" id="SSF48403">
    <property type="entry name" value="Ankyrin repeat"/>
    <property type="match status" value="1"/>
</dbReference>
<keyword evidence="1" id="KW-0677">Repeat</keyword>
<dbReference type="SMART" id="SM00248">
    <property type="entry name" value="ANK"/>
    <property type="match status" value="4"/>
</dbReference>
<dbReference type="Pfam" id="PF13637">
    <property type="entry name" value="Ank_4"/>
    <property type="match status" value="1"/>
</dbReference>
<protein>
    <submittedName>
        <fullName evidence="4">Ankyrin repeat domain-containing protein</fullName>
    </submittedName>
</protein>
<dbReference type="PANTHER" id="PTHR24123">
    <property type="entry name" value="ANKYRIN REPEAT-CONTAINING"/>
    <property type="match status" value="1"/>
</dbReference>
<evidence type="ECO:0000256" key="3">
    <source>
        <dbReference type="PROSITE-ProRule" id="PRU00023"/>
    </source>
</evidence>
<dbReference type="InterPro" id="IPR051165">
    <property type="entry name" value="Multifunctional_ANK_Repeat"/>
</dbReference>
<feature type="repeat" description="ANK" evidence="3">
    <location>
        <begin position="165"/>
        <end position="197"/>
    </location>
</feature>
<feature type="repeat" description="ANK" evidence="3">
    <location>
        <begin position="97"/>
        <end position="129"/>
    </location>
</feature>
<evidence type="ECO:0000256" key="2">
    <source>
        <dbReference type="ARBA" id="ARBA00023043"/>
    </source>
</evidence>
<dbReference type="Gene3D" id="1.25.40.20">
    <property type="entry name" value="Ankyrin repeat-containing domain"/>
    <property type="match status" value="1"/>
</dbReference>
<dbReference type="Proteomes" id="UP000664654">
    <property type="component" value="Unassembled WGS sequence"/>
</dbReference>
<feature type="repeat" description="ANK" evidence="3">
    <location>
        <begin position="132"/>
        <end position="164"/>
    </location>
</feature>
<organism evidence="4 5">
    <name type="scientific">Bowmanella dokdonensis</name>
    <dbReference type="NCBI Taxonomy" id="751969"/>
    <lineage>
        <taxon>Bacteria</taxon>
        <taxon>Pseudomonadati</taxon>
        <taxon>Pseudomonadota</taxon>
        <taxon>Gammaproteobacteria</taxon>
        <taxon>Alteromonadales</taxon>
        <taxon>Alteromonadaceae</taxon>
        <taxon>Bowmanella</taxon>
    </lineage>
</organism>
<dbReference type="InterPro" id="IPR002110">
    <property type="entry name" value="Ankyrin_rpt"/>
</dbReference>